<dbReference type="HOGENOM" id="CLU_320295_0_0_1"/>
<feature type="region of interest" description="Disordered" evidence="1">
    <location>
        <begin position="502"/>
        <end position="670"/>
    </location>
</feature>
<feature type="compositionally biased region" description="Polar residues" evidence="1">
    <location>
        <begin position="356"/>
        <end position="372"/>
    </location>
</feature>
<dbReference type="OrthoDB" id="2953222at2759"/>
<sequence>MSSQKSNTGANSEMVVDTSLARGSSRVRKGKGLDSPPPATLIANLRPDRGDSSKESLTAVKGRFGSATADPNVTAAVPPHRPTPPPSASISGAGIVKSEPPSLGSTASTVDAEARAAEAANTRRVDAIAEMLALGYEGRELDVAFRNWEEKEREKREEEAREREREREREEEERGRERGRSKKRKVEEVEIRIEAREERDVNIPVGMVRRDSSDAKDDSKEASASPSGDDWEHKRGRTLHSGSGTEGNAENVDQLPGSSRSTSSNETERERNRGGGDWNLLDYGHSNIQQAFPASPTSPIPLTRMYLKSPKRPKRSWSVPAAPRPTRPRLQLDMGDREESNAPPPANESMYGYDGDQSTHSPHADNPYNSSPEHPPLSAVSFSTGAQFNPSASLSPTRQSSARPYTYPVPGGGGLTPQAYSTVEDTYYTSSSGLTSGTWAPPQLQRHRSSGSGSSPSVSASSSASSPPSTASPSESSMASMMFGIASTYSPISLSNTSVAEYSSYDSNGRNITVEGRRSGSGSPTSSTDRARLFTFPTPSSAPIPFRNVFSHGGRPRAWTTRSPNVRDQSTSLPRYQGPPSSAMPAYLDMQQRPRSRASPPPSSPASPIADTQVLPIRGRGLFPRPTHRKMPTWSEHWSSVNASSSADSSPVPSVPSSSASPQRHSDPNLAGAEIGMTWQEVENERREFLSADVGMTYDDGIRISTENDGDSKREVDVMQLMSTKEMGWQQRTDPSPDTEMQLSPFADDATHLWLTGDESVAAPGHTGFVTSILDPHLAPPELYEDSSKMDQEETDRMVDGASSHAEVPAPTPFPSSSYSTLSGWAGGGEESEGQLMPNYQSRSFVGEPVITVPVPPSFSSSMSSFSGFSSKDIRQEGDRQGAVPNSPFTRYSSISDFRSGRSYGR</sequence>
<evidence type="ECO:0000313" key="2">
    <source>
        <dbReference type="EMBL" id="KIK50901.1"/>
    </source>
</evidence>
<feature type="compositionally biased region" description="Polar residues" evidence="1">
    <location>
        <begin position="1"/>
        <end position="11"/>
    </location>
</feature>
<proteinExistence type="predicted"/>
<feature type="compositionally biased region" description="Polar residues" evidence="1">
    <location>
        <begin position="502"/>
        <end position="511"/>
    </location>
</feature>
<feature type="compositionally biased region" description="Basic and acidic residues" evidence="1">
    <location>
        <begin position="143"/>
        <end position="178"/>
    </location>
</feature>
<accession>A0A0D0B9J9</accession>
<dbReference type="AlphaFoldDB" id="A0A0D0B9J9"/>
<feature type="compositionally biased region" description="Low complexity" evidence="1">
    <location>
        <begin position="450"/>
        <end position="477"/>
    </location>
</feature>
<reference evidence="2 3" key="1">
    <citation type="submission" date="2014-04" db="EMBL/GenBank/DDBJ databases">
        <title>Evolutionary Origins and Diversification of the Mycorrhizal Mutualists.</title>
        <authorList>
            <consortium name="DOE Joint Genome Institute"/>
            <consortium name="Mycorrhizal Genomics Consortium"/>
            <person name="Kohler A."/>
            <person name="Kuo A."/>
            <person name="Nagy L.G."/>
            <person name="Floudas D."/>
            <person name="Copeland A."/>
            <person name="Barry K.W."/>
            <person name="Cichocki N."/>
            <person name="Veneault-Fourrey C."/>
            <person name="LaButti K."/>
            <person name="Lindquist E.A."/>
            <person name="Lipzen A."/>
            <person name="Lundell T."/>
            <person name="Morin E."/>
            <person name="Murat C."/>
            <person name="Riley R."/>
            <person name="Ohm R."/>
            <person name="Sun H."/>
            <person name="Tunlid A."/>
            <person name="Henrissat B."/>
            <person name="Grigoriev I.V."/>
            <person name="Hibbett D.S."/>
            <person name="Martin F."/>
        </authorList>
    </citation>
    <scope>NUCLEOTIDE SEQUENCE [LARGE SCALE GENOMIC DNA]</scope>
    <source>
        <strain evidence="2 3">FD-317 M1</strain>
    </source>
</reference>
<feature type="region of interest" description="Disordered" evidence="1">
    <location>
        <begin position="787"/>
        <end position="836"/>
    </location>
</feature>
<name>A0A0D0B9J9_9AGAR</name>
<evidence type="ECO:0000256" key="1">
    <source>
        <dbReference type="SAM" id="MobiDB-lite"/>
    </source>
</evidence>
<feature type="region of interest" description="Disordered" evidence="1">
    <location>
        <begin position="143"/>
        <end position="477"/>
    </location>
</feature>
<feature type="compositionally biased region" description="Low complexity" evidence="1">
    <location>
        <begin position="426"/>
        <end position="438"/>
    </location>
</feature>
<feature type="compositionally biased region" description="Low complexity" evidence="1">
    <location>
        <begin position="860"/>
        <end position="871"/>
    </location>
</feature>
<feature type="region of interest" description="Disordered" evidence="1">
    <location>
        <begin position="1"/>
        <end position="112"/>
    </location>
</feature>
<feature type="region of interest" description="Disordered" evidence="1">
    <location>
        <begin position="860"/>
        <end position="906"/>
    </location>
</feature>
<evidence type="ECO:0000313" key="3">
    <source>
        <dbReference type="Proteomes" id="UP000053593"/>
    </source>
</evidence>
<organism evidence="2 3">
    <name type="scientific">Collybiopsis luxurians FD-317 M1</name>
    <dbReference type="NCBI Taxonomy" id="944289"/>
    <lineage>
        <taxon>Eukaryota</taxon>
        <taxon>Fungi</taxon>
        <taxon>Dikarya</taxon>
        <taxon>Basidiomycota</taxon>
        <taxon>Agaricomycotina</taxon>
        <taxon>Agaricomycetes</taxon>
        <taxon>Agaricomycetidae</taxon>
        <taxon>Agaricales</taxon>
        <taxon>Marasmiineae</taxon>
        <taxon>Omphalotaceae</taxon>
        <taxon>Collybiopsis</taxon>
        <taxon>Collybiopsis luxurians</taxon>
    </lineage>
</organism>
<keyword evidence="3" id="KW-1185">Reference proteome</keyword>
<feature type="compositionally biased region" description="Basic and acidic residues" evidence="1">
    <location>
        <begin position="208"/>
        <end position="221"/>
    </location>
</feature>
<feature type="compositionally biased region" description="Polar residues" evidence="1">
    <location>
        <begin position="380"/>
        <end position="403"/>
    </location>
</feature>
<protein>
    <submittedName>
        <fullName evidence="2">Uncharacterized protein</fullName>
    </submittedName>
</protein>
<feature type="compositionally biased region" description="Basic and acidic residues" evidence="1">
    <location>
        <begin position="185"/>
        <end position="201"/>
    </location>
</feature>
<feature type="compositionally biased region" description="Polar residues" evidence="1">
    <location>
        <begin position="286"/>
        <end position="297"/>
    </location>
</feature>
<feature type="compositionally biased region" description="Basic and acidic residues" evidence="1">
    <location>
        <begin position="787"/>
        <end position="799"/>
    </location>
</feature>
<feature type="compositionally biased region" description="Polar residues" evidence="1">
    <location>
        <begin position="887"/>
        <end position="897"/>
    </location>
</feature>
<dbReference type="EMBL" id="KN834880">
    <property type="protein sequence ID" value="KIK50901.1"/>
    <property type="molecule type" value="Genomic_DNA"/>
</dbReference>
<dbReference type="Proteomes" id="UP000053593">
    <property type="component" value="Unassembled WGS sequence"/>
</dbReference>
<feature type="compositionally biased region" description="Low complexity" evidence="1">
    <location>
        <begin position="639"/>
        <end position="662"/>
    </location>
</feature>
<feature type="compositionally biased region" description="Polar residues" evidence="1">
    <location>
        <begin position="560"/>
        <end position="574"/>
    </location>
</feature>
<gene>
    <name evidence="2" type="ORF">GYMLUDRAFT_50932</name>
</gene>